<feature type="region of interest" description="Disordered" evidence="1">
    <location>
        <begin position="38"/>
        <end position="76"/>
    </location>
</feature>
<sequence length="131" mass="15037">MSRSSACNNNVHSSNSHFCLDSALGIYSIIVTAPRSRDTLTSDPQLTKRRSTIPKKTRAFLEPPPPPQGRVEEEEDEAKRYRYRDIYPAVMAAFIIETVFYERVPTLTTDRSSARKRRSQCIIVNYLDDRP</sequence>
<accession>A0A195FHS5</accession>
<reference evidence="2 3" key="1">
    <citation type="submission" date="2016-03" db="EMBL/GenBank/DDBJ databases">
        <title>Trachymyrmex septentrionalis WGS genome.</title>
        <authorList>
            <person name="Nygaard S."/>
            <person name="Hu H."/>
            <person name="Boomsma J."/>
            <person name="Zhang G."/>
        </authorList>
    </citation>
    <scope>NUCLEOTIDE SEQUENCE [LARGE SCALE GENOMIC DNA]</scope>
    <source>
        <strain evidence="2">Tsep2-gDNA-1</strain>
        <tissue evidence="2">Whole body</tissue>
    </source>
</reference>
<protein>
    <submittedName>
        <fullName evidence="2">Uncharacterized protein</fullName>
    </submittedName>
</protein>
<keyword evidence="3" id="KW-1185">Reference proteome</keyword>
<dbReference type="Proteomes" id="UP000078541">
    <property type="component" value="Unassembled WGS sequence"/>
</dbReference>
<organism evidence="2 3">
    <name type="scientific">Trachymyrmex septentrionalis</name>
    <dbReference type="NCBI Taxonomy" id="34720"/>
    <lineage>
        <taxon>Eukaryota</taxon>
        <taxon>Metazoa</taxon>
        <taxon>Ecdysozoa</taxon>
        <taxon>Arthropoda</taxon>
        <taxon>Hexapoda</taxon>
        <taxon>Insecta</taxon>
        <taxon>Pterygota</taxon>
        <taxon>Neoptera</taxon>
        <taxon>Endopterygota</taxon>
        <taxon>Hymenoptera</taxon>
        <taxon>Apocrita</taxon>
        <taxon>Aculeata</taxon>
        <taxon>Formicoidea</taxon>
        <taxon>Formicidae</taxon>
        <taxon>Myrmicinae</taxon>
        <taxon>Trachymyrmex</taxon>
    </lineage>
</organism>
<gene>
    <name evidence="2" type="ORF">ALC56_05684</name>
</gene>
<dbReference type="AlphaFoldDB" id="A0A195FHS5"/>
<evidence type="ECO:0000256" key="1">
    <source>
        <dbReference type="SAM" id="MobiDB-lite"/>
    </source>
</evidence>
<evidence type="ECO:0000313" key="2">
    <source>
        <dbReference type="EMBL" id="KYN39916.1"/>
    </source>
</evidence>
<evidence type="ECO:0000313" key="3">
    <source>
        <dbReference type="Proteomes" id="UP000078541"/>
    </source>
</evidence>
<dbReference type="EMBL" id="KQ981560">
    <property type="protein sequence ID" value="KYN39916.1"/>
    <property type="molecule type" value="Genomic_DNA"/>
</dbReference>
<name>A0A195FHS5_9HYME</name>
<proteinExistence type="predicted"/>
<feature type="compositionally biased region" description="Basic residues" evidence="1">
    <location>
        <begin position="47"/>
        <end position="58"/>
    </location>
</feature>